<dbReference type="InterPro" id="IPR033248">
    <property type="entry name" value="Transketolase_C"/>
</dbReference>
<dbReference type="Pfam" id="PF02817">
    <property type="entry name" value="E3_binding"/>
    <property type="match status" value="1"/>
</dbReference>
<dbReference type="InterPro" id="IPR009014">
    <property type="entry name" value="Transketo_C/PFOR_II"/>
</dbReference>
<evidence type="ECO:0000256" key="4">
    <source>
        <dbReference type="ARBA" id="ARBA00022946"/>
    </source>
</evidence>
<dbReference type="SUPFAM" id="SSF52922">
    <property type="entry name" value="TK C-terminal domain-like"/>
    <property type="match status" value="1"/>
</dbReference>
<dbReference type="InterPro" id="IPR000089">
    <property type="entry name" value="Biotin_lipoyl"/>
</dbReference>
<comment type="cofactor">
    <cofactor evidence="1">
        <name>thiamine diphosphate</name>
        <dbReference type="ChEBI" id="CHEBI:58937"/>
    </cofactor>
</comment>
<comment type="cofactor">
    <cofactor evidence="6">
        <name>(R)-lipoate</name>
        <dbReference type="ChEBI" id="CHEBI:83088"/>
    </cofactor>
</comment>
<dbReference type="GO" id="GO:0006086">
    <property type="term" value="P:pyruvate decarboxylation to acetyl-CoA"/>
    <property type="evidence" value="ECO:0007669"/>
    <property type="project" value="InterPro"/>
</dbReference>
<dbReference type="InterPro" id="IPR005475">
    <property type="entry name" value="Transketolase-like_Pyr-bd"/>
</dbReference>
<evidence type="ECO:0000256" key="5">
    <source>
        <dbReference type="ARBA" id="ARBA00023002"/>
    </source>
</evidence>
<dbReference type="SUPFAM" id="SSF52518">
    <property type="entry name" value="Thiamin diphosphate-binding fold (THDP-binding)"/>
    <property type="match status" value="1"/>
</dbReference>
<dbReference type="Gene3D" id="2.40.50.100">
    <property type="match status" value="1"/>
</dbReference>
<protein>
    <recommendedName>
        <fullName evidence="6">Dihydrolipoamide acetyltransferase component of pyruvate dehydrogenase complex</fullName>
        <ecNumber evidence="6">2.3.1.-</ecNumber>
    </recommendedName>
</protein>
<feature type="region of interest" description="Disordered" evidence="7">
    <location>
        <begin position="335"/>
        <end position="372"/>
    </location>
</feature>
<comment type="caution">
    <text evidence="10">The sequence shown here is derived from an EMBL/GenBank/DDBJ whole genome shotgun (WGS) entry which is preliminary data.</text>
</comment>
<evidence type="ECO:0000259" key="8">
    <source>
        <dbReference type="PROSITE" id="PS50968"/>
    </source>
</evidence>
<dbReference type="Pfam" id="PF00198">
    <property type="entry name" value="2-oxoacid_dh"/>
    <property type="match status" value="1"/>
</dbReference>
<dbReference type="Pfam" id="PF02779">
    <property type="entry name" value="Transket_pyr"/>
    <property type="match status" value="1"/>
</dbReference>
<dbReference type="GO" id="GO:0016491">
    <property type="term" value="F:oxidoreductase activity"/>
    <property type="evidence" value="ECO:0007669"/>
    <property type="project" value="UniProtKB-KW"/>
</dbReference>
<organism evidence="10 11">
    <name type="scientific">Geodia barretti</name>
    <name type="common">Barrett's horny sponge</name>
    <dbReference type="NCBI Taxonomy" id="519541"/>
    <lineage>
        <taxon>Eukaryota</taxon>
        <taxon>Metazoa</taxon>
        <taxon>Porifera</taxon>
        <taxon>Demospongiae</taxon>
        <taxon>Heteroscleromorpha</taxon>
        <taxon>Tetractinellida</taxon>
        <taxon>Astrophorina</taxon>
        <taxon>Geodiidae</taxon>
        <taxon>Geodia</taxon>
    </lineage>
</organism>
<proteinExistence type="inferred from homology"/>
<reference evidence="10" key="1">
    <citation type="submission" date="2023-03" db="EMBL/GenBank/DDBJ databases">
        <authorList>
            <person name="Steffen K."/>
            <person name="Cardenas P."/>
        </authorList>
    </citation>
    <scope>NUCLEOTIDE SEQUENCE</scope>
</reference>
<dbReference type="InterPro" id="IPR011053">
    <property type="entry name" value="Single_hybrid_motif"/>
</dbReference>
<dbReference type="FunFam" id="3.40.50.920:FF:000001">
    <property type="entry name" value="Pyruvate dehydrogenase E1 beta subunit"/>
    <property type="match status" value="1"/>
</dbReference>
<keyword evidence="3 6" id="KW-0450">Lipoyl</keyword>
<keyword evidence="5" id="KW-0560">Oxidoreductase</keyword>
<name>A0AA35RMP7_GEOBA</name>
<dbReference type="PANTHER" id="PTHR23151">
    <property type="entry name" value="DIHYDROLIPOAMIDE ACETYL/SUCCINYL-TRANSFERASE-RELATED"/>
    <property type="match status" value="1"/>
</dbReference>
<dbReference type="SMART" id="SM00861">
    <property type="entry name" value="Transket_pyr"/>
    <property type="match status" value="1"/>
</dbReference>
<feature type="domain" description="Peripheral subunit-binding (PSBD)" evidence="9">
    <location>
        <begin position="373"/>
        <end position="410"/>
    </location>
</feature>
<comment type="similarity">
    <text evidence="2 6">Belongs to the 2-oxoacid dehydrogenase family.</text>
</comment>
<dbReference type="GO" id="GO:0016746">
    <property type="term" value="F:acyltransferase activity"/>
    <property type="evidence" value="ECO:0007669"/>
    <property type="project" value="UniProtKB-KW"/>
</dbReference>
<dbReference type="SUPFAM" id="SSF47005">
    <property type="entry name" value="Peripheral subunit-binding domain of 2-oxo acid dehydrogenase complex"/>
    <property type="match status" value="1"/>
</dbReference>
<dbReference type="EMBL" id="CASHTH010001358">
    <property type="protein sequence ID" value="CAI8014370.1"/>
    <property type="molecule type" value="Genomic_DNA"/>
</dbReference>
<dbReference type="Gene3D" id="3.40.50.970">
    <property type="match status" value="1"/>
</dbReference>
<keyword evidence="10" id="KW-0670">Pyruvate</keyword>
<dbReference type="EC" id="2.3.1.-" evidence="6"/>
<dbReference type="InterPro" id="IPR045257">
    <property type="entry name" value="E2/Pdx1"/>
</dbReference>
<dbReference type="InterPro" id="IPR004167">
    <property type="entry name" value="PSBD"/>
</dbReference>
<dbReference type="PROSITE" id="PS51826">
    <property type="entry name" value="PSBD"/>
    <property type="match status" value="1"/>
</dbReference>
<evidence type="ECO:0000313" key="10">
    <source>
        <dbReference type="EMBL" id="CAI8014370.1"/>
    </source>
</evidence>
<feature type="domain" description="Lipoyl-binding" evidence="8">
    <location>
        <begin position="251"/>
        <end position="326"/>
    </location>
</feature>
<evidence type="ECO:0000256" key="3">
    <source>
        <dbReference type="ARBA" id="ARBA00022823"/>
    </source>
</evidence>
<dbReference type="PROSITE" id="PS00189">
    <property type="entry name" value="LIPOYL"/>
    <property type="match status" value="1"/>
</dbReference>
<evidence type="ECO:0000256" key="6">
    <source>
        <dbReference type="RuleBase" id="RU003423"/>
    </source>
</evidence>
<dbReference type="Pfam" id="PF02780">
    <property type="entry name" value="Transketolase_C"/>
    <property type="match status" value="1"/>
</dbReference>
<dbReference type="InterPro" id="IPR029061">
    <property type="entry name" value="THDP-binding"/>
</dbReference>
<dbReference type="Gene3D" id="3.40.50.920">
    <property type="match status" value="1"/>
</dbReference>
<dbReference type="Proteomes" id="UP001174909">
    <property type="component" value="Unassembled WGS sequence"/>
</dbReference>
<dbReference type="CDD" id="cd06849">
    <property type="entry name" value="lipoyl_domain"/>
    <property type="match status" value="1"/>
</dbReference>
<dbReference type="Pfam" id="PF00364">
    <property type="entry name" value="Biotin_lipoyl"/>
    <property type="match status" value="1"/>
</dbReference>
<dbReference type="GO" id="GO:0045254">
    <property type="term" value="C:pyruvate dehydrogenase complex"/>
    <property type="evidence" value="ECO:0007669"/>
    <property type="project" value="InterPro"/>
</dbReference>
<keyword evidence="6" id="KW-0808">Transferase</keyword>
<dbReference type="PROSITE" id="PS50968">
    <property type="entry name" value="BIOTINYL_LIPOYL"/>
    <property type="match status" value="1"/>
</dbReference>
<keyword evidence="11" id="KW-1185">Reference proteome</keyword>
<evidence type="ECO:0000256" key="7">
    <source>
        <dbReference type="SAM" id="MobiDB-lite"/>
    </source>
</evidence>
<dbReference type="InterPro" id="IPR003016">
    <property type="entry name" value="2-oxoA_DH_lipoyl-BS"/>
</dbReference>
<dbReference type="InterPro" id="IPR023213">
    <property type="entry name" value="CAT-like_dom_sf"/>
</dbReference>
<keyword evidence="6" id="KW-0012">Acyltransferase</keyword>
<sequence length="653" mass="69224">MPVITYRDAVSTALREALDEDERVFLMGEDIGPYGGAFAVTKGFWEQYGARRIKDSPLAESVIVGAGVGAAMAGLRPVVELMTINFSLLAMDQIVNHAAKIRTRGEAPETGDFRIPIGQADLRRTGKDITICGYSRMALVAEQAAELLAQDGIEADVIDLRCLRPLDMETLVNSVKKTHHALMVEETTRLGGFAGELVSQIQEQAFDYLDAPVGRIAGAEVPMPYSFPLEQLAIPDAQRVAAAARKEDSVATNIVMPQMGYDMREGTVVRWYKQEGETVDRGEVIADIETDKATVEFEAYAGGVLGRIVAEAGVAVPVGNLIAIITQPGEVVPDAPEPAAPAAEPAPAAAPAPAPAAVPPTSAPAPSADGEVRASPIARRLAREQGIDLSLLSGTGPNGRIVESDVLNYQPAPAVAAPAAAVAAAPADSRIELTRMRQTIARVTADSKATAPHFYVTAEIDMGKAMALRRDVNDAADPDNRVSVNDLMVKACALALAQHPKFNSFFRGDHLEVHGAMNIGIAIALDTGLILPGISNCESKSLLQIATATKDLIDRANNGTLRNDEYSGTTFSISNMGMFDVESFTAIIYPPHAAILAVGSVKEQPVVRGGELAVGQMMKATLSTDHRVADGAEAAVFLMEIKRVLENPVALLL</sequence>
<evidence type="ECO:0000256" key="1">
    <source>
        <dbReference type="ARBA" id="ARBA00001964"/>
    </source>
</evidence>
<dbReference type="AlphaFoldDB" id="A0AA35RMP7"/>
<dbReference type="SUPFAM" id="SSF51230">
    <property type="entry name" value="Single hybrid motif"/>
    <property type="match status" value="1"/>
</dbReference>
<gene>
    <name evidence="10" type="ORF">GBAR_LOCUS8983</name>
</gene>
<evidence type="ECO:0000259" key="9">
    <source>
        <dbReference type="PROSITE" id="PS51826"/>
    </source>
</evidence>
<dbReference type="Gene3D" id="3.30.559.10">
    <property type="entry name" value="Chloramphenicol acetyltransferase-like domain"/>
    <property type="match status" value="1"/>
</dbReference>
<dbReference type="Gene3D" id="4.10.320.10">
    <property type="entry name" value="E3-binding domain"/>
    <property type="match status" value="1"/>
</dbReference>
<dbReference type="PANTHER" id="PTHR23151:SF90">
    <property type="entry name" value="DIHYDROLIPOYLLYSINE-RESIDUE ACETYLTRANSFERASE COMPONENT OF PYRUVATE DEHYDROGENASE COMPLEX, MITOCHONDRIAL-RELATED"/>
    <property type="match status" value="1"/>
</dbReference>
<feature type="compositionally biased region" description="Pro residues" evidence="7">
    <location>
        <begin position="348"/>
        <end position="363"/>
    </location>
</feature>
<evidence type="ECO:0000313" key="11">
    <source>
        <dbReference type="Proteomes" id="UP001174909"/>
    </source>
</evidence>
<dbReference type="SUPFAM" id="SSF52777">
    <property type="entry name" value="CoA-dependent acyltransferases"/>
    <property type="match status" value="1"/>
</dbReference>
<accession>A0AA35RMP7</accession>
<keyword evidence="4" id="KW-0809">Transit peptide</keyword>
<dbReference type="InterPro" id="IPR036625">
    <property type="entry name" value="E3-bd_dom_sf"/>
</dbReference>
<evidence type="ECO:0000256" key="2">
    <source>
        <dbReference type="ARBA" id="ARBA00007317"/>
    </source>
</evidence>
<dbReference type="InterPro" id="IPR001078">
    <property type="entry name" value="2-oxoacid_DH_actylTfrase"/>
</dbReference>